<gene>
    <name evidence="2" type="ORF">MOQ_003841</name>
</gene>
<protein>
    <submittedName>
        <fullName evidence="2">Uncharacterized protein</fullName>
    </submittedName>
</protein>
<reference evidence="2 3" key="1">
    <citation type="journal article" date="2012" name="BMC Genomics">
        <title>Comparative genomic analysis of human infective Trypanosoma cruzi lineages with the bat-restricted subspecies T. cruzi marinkellei.</title>
        <authorList>
            <person name="Franzen O."/>
            <person name="Talavera-Lopez C."/>
            <person name="Ochaya S."/>
            <person name="Butler C.E."/>
            <person name="Messenger L.A."/>
            <person name="Lewis M.D."/>
            <person name="Llewellyn M.S."/>
            <person name="Marinkelle C.J."/>
            <person name="Tyler K.M."/>
            <person name="Miles M.A."/>
            <person name="Andersson B."/>
        </authorList>
    </citation>
    <scope>NUCLEOTIDE SEQUENCE [LARGE SCALE GENOMIC DNA]</scope>
    <source>
        <strain evidence="2 3">B7</strain>
    </source>
</reference>
<name>K2N2Z8_TRYCR</name>
<proteinExistence type="predicted"/>
<evidence type="ECO:0000313" key="3">
    <source>
        <dbReference type="Proteomes" id="UP000007350"/>
    </source>
</evidence>
<evidence type="ECO:0000313" key="2">
    <source>
        <dbReference type="EMBL" id="EKF32314.1"/>
    </source>
</evidence>
<dbReference type="Proteomes" id="UP000007350">
    <property type="component" value="Unassembled WGS sequence"/>
</dbReference>
<feature type="compositionally biased region" description="Gly residues" evidence="1">
    <location>
        <begin position="211"/>
        <end position="222"/>
    </location>
</feature>
<feature type="region of interest" description="Disordered" evidence="1">
    <location>
        <begin position="288"/>
        <end position="317"/>
    </location>
</feature>
<dbReference type="EMBL" id="AHKC01009914">
    <property type="protein sequence ID" value="EKF32314.1"/>
    <property type="molecule type" value="Genomic_DNA"/>
</dbReference>
<keyword evidence="3" id="KW-1185">Reference proteome</keyword>
<evidence type="ECO:0000256" key="1">
    <source>
        <dbReference type="SAM" id="MobiDB-lite"/>
    </source>
</evidence>
<comment type="caution">
    <text evidence="2">The sequence shown here is derived from an EMBL/GenBank/DDBJ whole genome shotgun (WGS) entry which is preliminary data.</text>
</comment>
<sequence>MKVEMNAAVVELMEEMQAVKSGVLLPRRGVVPRHRQSQSFRSLSKTRNCSRIPPLDSVQFAAERCPPTYVLAFEEKLYYDRDIVELLERIVTELRAVHKRQQSIANATSCRVSLVERRRSRKSVQTAQNILSEKNTTSDETRPALMLSSLPDTTTVATATVTTTSIGNTAPSFIPQSTNTHGLSLTGPSLFVSQTSPPESYPRSDFDNNGTVGGGRDGGGMDGPRTAKNGMGVFSFPFSVTSAVAQSSIPPAFTPLEPFAARSVPSLGTVQQDSPLFRRNEEDWSPLPPVTVGFNKPSPLPRPRLTDKMGVENGGSRRTSLDSLPLISDIVGITKTKGDDAKRRHHGVKVLLRERTRRRSRNLLFVDNVKKKLTLQEAGDVVNVHPEDSRAARRERKRRSAMWEAARIMNTIMAWKVSRESNRLPIMSGVGSEGGLVGCAPFTEPVKAPNFKFPMFIPLTLGTSHSIASMSSLQLDTSLSVSAMLKMEMSAMKTTLQAALHEKQELLAQERAAAAGNTTPPQTHFGNR</sequence>
<accession>K2N2Z8</accession>
<dbReference type="AlphaFoldDB" id="K2N2Z8"/>
<organism evidence="2 3">
    <name type="scientific">Trypanosoma cruzi marinkellei</name>
    <dbReference type="NCBI Taxonomy" id="85056"/>
    <lineage>
        <taxon>Eukaryota</taxon>
        <taxon>Discoba</taxon>
        <taxon>Euglenozoa</taxon>
        <taxon>Kinetoplastea</taxon>
        <taxon>Metakinetoplastina</taxon>
        <taxon>Trypanosomatida</taxon>
        <taxon>Trypanosomatidae</taxon>
        <taxon>Trypanosoma</taxon>
        <taxon>Schizotrypanum</taxon>
    </lineage>
</organism>
<feature type="region of interest" description="Disordered" evidence="1">
    <location>
        <begin position="185"/>
        <end position="224"/>
    </location>
</feature>
<feature type="compositionally biased region" description="Polar residues" evidence="1">
    <location>
        <begin position="185"/>
        <end position="198"/>
    </location>
</feature>